<comment type="caution">
    <text evidence="1">The sequence shown here is derived from an EMBL/GenBank/DDBJ whole genome shotgun (WGS) entry which is preliminary data.</text>
</comment>
<evidence type="ECO:0000313" key="1">
    <source>
        <dbReference type="EMBL" id="KDB50648.1"/>
    </source>
</evidence>
<reference evidence="1 2" key="1">
    <citation type="journal article" date="2014" name="FEMS Microbiol. Ecol.">
        <title>Sphaerotilus natans encrusted with nanoball-shaped Fe(III) oxide minerals formed by nitrate-reducing mixotrophic Fe(II) oxidation.</title>
        <authorList>
            <person name="Park S."/>
            <person name="Kim D.H."/>
            <person name="Lee J.H."/>
            <person name="Hur H.G."/>
        </authorList>
    </citation>
    <scope>NUCLEOTIDE SEQUENCE [LARGE SCALE GENOMIC DNA]</scope>
    <source>
        <strain evidence="1 2">DSM 6575</strain>
    </source>
</reference>
<evidence type="ECO:0000313" key="2">
    <source>
        <dbReference type="Proteomes" id="UP000026714"/>
    </source>
</evidence>
<name>A0A059KHR9_9BURK</name>
<organism evidence="1 2">
    <name type="scientific">Sphaerotilus natans subsp. natans DSM 6575</name>
    <dbReference type="NCBI Taxonomy" id="1286631"/>
    <lineage>
        <taxon>Bacteria</taxon>
        <taxon>Pseudomonadati</taxon>
        <taxon>Pseudomonadota</taxon>
        <taxon>Betaproteobacteria</taxon>
        <taxon>Burkholderiales</taxon>
        <taxon>Sphaerotilaceae</taxon>
        <taxon>Sphaerotilus</taxon>
    </lineage>
</organism>
<accession>A0A059KHR9</accession>
<dbReference type="EMBL" id="AZRA01000123">
    <property type="protein sequence ID" value="KDB50648.1"/>
    <property type="molecule type" value="Genomic_DNA"/>
</dbReference>
<protein>
    <submittedName>
        <fullName evidence="1">Uncharacterized protein</fullName>
    </submittedName>
</protein>
<keyword evidence="2" id="KW-1185">Reference proteome</keyword>
<proteinExistence type="predicted"/>
<gene>
    <name evidence="1" type="ORF">X805_37830</name>
</gene>
<dbReference type="Proteomes" id="UP000026714">
    <property type="component" value="Unassembled WGS sequence"/>
</dbReference>
<dbReference type="AlphaFoldDB" id="A0A059KHR9"/>
<sequence>MVGSDKGRVTMSGSVWKFSLEINPSDWKSLIHCRSNQAAA</sequence>